<dbReference type="InterPro" id="IPR023765">
    <property type="entry name" value="SBP_5_CS"/>
</dbReference>
<dbReference type="InterPro" id="IPR030678">
    <property type="entry name" value="Peptide/Ni-bd"/>
</dbReference>
<dbReference type="PANTHER" id="PTHR30290">
    <property type="entry name" value="PERIPLASMIC BINDING COMPONENT OF ABC TRANSPORTER"/>
    <property type="match status" value="1"/>
</dbReference>
<dbReference type="EMBL" id="CP076448">
    <property type="protein sequence ID" value="QXM25134.1"/>
    <property type="molecule type" value="Genomic_DNA"/>
</dbReference>
<organism evidence="6 7">
    <name type="scientific">Elioraea tepida</name>
    <dbReference type="NCBI Taxonomy" id="2843330"/>
    <lineage>
        <taxon>Bacteria</taxon>
        <taxon>Pseudomonadati</taxon>
        <taxon>Pseudomonadota</taxon>
        <taxon>Alphaproteobacteria</taxon>
        <taxon>Acetobacterales</taxon>
        <taxon>Elioraeaceae</taxon>
        <taxon>Elioraea</taxon>
    </lineage>
</organism>
<evidence type="ECO:0000313" key="6">
    <source>
        <dbReference type="EMBL" id="QXM25134.1"/>
    </source>
</evidence>
<gene>
    <name evidence="6" type="ORF">KO353_02460</name>
</gene>
<dbReference type="AlphaFoldDB" id="A0A975YJX1"/>
<dbReference type="InterPro" id="IPR006311">
    <property type="entry name" value="TAT_signal"/>
</dbReference>
<comment type="similarity">
    <text evidence="2">Belongs to the bacterial solute-binding protein 5 family.</text>
</comment>
<protein>
    <submittedName>
        <fullName evidence="6">ABC transporter substrate-binding protein</fullName>
    </submittedName>
</protein>
<dbReference type="InterPro" id="IPR000914">
    <property type="entry name" value="SBP_5_dom"/>
</dbReference>
<sequence length="528" mass="57885">MKRRALLKGGAAFAAAAGLAAPAVSQGVANTRVLRFVPQSNPGSLDPVWTTAYVTRNHGMLVYDTLYGSDAQLNVHPQMAAGHVEEDGGRTVIITLREGLKFHDGEPVRAADCVASITRWWRRDAMGQALAAATDELAALDDRRLRFRLKAPYPRLIPTLAKPSNGCYIMPERVARTDPFQQITDYTGSGPMRFKREEWITGQILVYERHPAYVPAPGGPLSLTAGPKVMHLDRIEWRVLPDPATAAAALQAGEIDWWEQPQVDIQPLLRRNRNIVVDVQDPIGLISCIRFNTLHPPFDNPAVRRAVIPAIRQQDVVVAINGNDPAGYTTGVGWFTPGTPMATTAGLEVFKASIAAGREALRASGYRGEKVVFLGPTDILAPKAASEVMADVLKQIGFDVDYQAMDWGTVLQRRAKKEPPAQGGWSVLCTSFAGYDFLDPLVHSQIRGNGAQAWFGWPDIPKLEELRNQWLAATDLATQKRLAAELQVAALEAAPGAPLGHYKQFTAYRRNLEGVLKGIPVFWNVRKT</sequence>
<keyword evidence="3 4" id="KW-0732">Signal</keyword>
<evidence type="ECO:0000256" key="1">
    <source>
        <dbReference type="ARBA" id="ARBA00004418"/>
    </source>
</evidence>
<dbReference type="GO" id="GO:0015833">
    <property type="term" value="P:peptide transport"/>
    <property type="evidence" value="ECO:0007669"/>
    <property type="project" value="TreeGrafter"/>
</dbReference>
<dbReference type="PIRSF" id="PIRSF002741">
    <property type="entry name" value="MppA"/>
    <property type="match status" value="1"/>
</dbReference>
<dbReference type="RefSeq" id="WP_218286190.1">
    <property type="nucleotide sequence ID" value="NZ_CP076448.1"/>
</dbReference>
<accession>A0A975YJX1</accession>
<dbReference type="PROSITE" id="PS51318">
    <property type="entry name" value="TAT"/>
    <property type="match status" value="1"/>
</dbReference>
<dbReference type="Pfam" id="PF00496">
    <property type="entry name" value="SBP_bac_5"/>
    <property type="match status" value="1"/>
</dbReference>
<name>A0A975YJX1_9PROT</name>
<proteinExistence type="inferred from homology"/>
<dbReference type="InterPro" id="IPR039424">
    <property type="entry name" value="SBP_5"/>
</dbReference>
<feature type="domain" description="Solute-binding protein family 5" evidence="5">
    <location>
        <begin position="75"/>
        <end position="443"/>
    </location>
</feature>
<dbReference type="GO" id="GO:1904680">
    <property type="term" value="F:peptide transmembrane transporter activity"/>
    <property type="evidence" value="ECO:0007669"/>
    <property type="project" value="TreeGrafter"/>
</dbReference>
<reference evidence="6" key="1">
    <citation type="submission" date="2021-06" db="EMBL/GenBank/DDBJ databases">
        <title>Elioraea tepida, sp. nov., a moderately thermophilic aerobic anoxygenic phototrophic bacterium isolated from an alkaline siliceous hot spring mat community in Yellowstone National Park, WY, USA.</title>
        <authorList>
            <person name="Saini M.K."/>
            <person name="Yoshida S."/>
            <person name="Sebastian A."/>
            <person name="Hirose S."/>
            <person name="Hara E."/>
            <person name="Tamaki H."/>
            <person name="Soulier N.T."/>
            <person name="Albert I."/>
            <person name="Hanada S."/>
            <person name="Bryant D.A."/>
            <person name="Tank M."/>
        </authorList>
    </citation>
    <scope>NUCLEOTIDE SEQUENCE</scope>
    <source>
        <strain evidence="6">MS-P2</strain>
    </source>
</reference>
<dbReference type="Proteomes" id="UP000694001">
    <property type="component" value="Chromosome"/>
</dbReference>
<evidence type="ECO:0000259" key="5">
    <source>
        <dbReference type="Pfam" id="PF00496"/>
    </source>
</evidence>
<dbReference type="CDD" id="cd08502">
    <property type="entry name" value="PBP2_NikA_DppA_OppA_like_16"/>
    <property type="match status" value="1"/>
</dbReference>
<dbReference type="PROSITE" id="PS01040">
    <property type="entry name" value="SBP_BACTERIAL_5"/>
    <property type="match status" value="1"/>
</dbReference>
<comment type="subcellular location">
    <subcellularLocation>
        <location evidence="1">Periplasm</location>
    </subcellularLocation>
</comment>
<evidence type="ECO:0000256" key="2">
    <source>
        <dbReference type="ARBA" id="ARBA00005695"/>
    </source>
</evidence>
<feature type="chain" id="PRO_5036687771" evidence="4">
    <location>
        <begin position="21"/>
        <end position="528"/>
    </location>
</feature>
<feature type="signal peptide" evidence="4">
    <location>
        <begin position="1"/>
        <end position="20"/>
    </location>
</feature>
<dbReference type="KEGG" id="elio:KO353_02460"/>
<evidence type="ECO:0000313" key="7">
    <source>
        <dbReference type="Proteomes" id="UP000694001"/>
    </source>
</evidence>
<keyword evidence="7" id="KW-1185">Reference proteome</keyword>
<evidence type="ECO:0000256" key="4">
    <source>
        <dbReference type="SAM" id="SignalP"/>
    </source>
</evidence>
<evidence type="ECO:0000256" key="3">
    <source>
        <dbReference type="ARBA" id="ARBA00022729"/>
    </source>
</evidence>
<dbReference type="PANTHER" id="PTHR30290:SF38">
    <property type="entry name" value="D,D-DIPEPTIDE-BINDING PERIPLASMIC PROTEIN DDPA-RELATED"/>
    <property type="match status" value="1"/>
</dbReference>